<sequence length="265" mass="29218">MRRKRATLAFLFFFLMMLAIPMDIIAGEAAATKAKQLIFDRAELLTAQEVEELNALANQYGAERETDFIIVTINGPEAYDVKAMTQDFYDNYGPGYDKPHGNAAILMVDMTHREVYLAGFPKEETYLDEGRLDKIRRNISSSMSDGEYKLAFQKYIQLAHKYMGFRPGVDPDNLLFNTWVQLGIALVIGGGSVTLMVLHSGGRVTVTSRTYENASTSGVVDREDRYLHTSTTRRRIERSSSSGSSGGGGGTTSGGHSHSGSRGSF</sequence>
<protein>
    <submittedName>
        <fullName evidence="3">Methanol dehydrogenase</fullName>
    </submittedName>
</protein>
<comment type="caution">
    <text evidence="3">The sequence shown here is derived from an EMBL/GenBank/DDBJ whole genome shotgun (WGS) entry which is preliminary data.</text>
</comment>
<reference evidence="3 4" key="1">
    <citation type="submission" date="2012-10" db="EMBL/GenBank/DDBJ databases">
        <title>Draft Genome Sequence of Paenibacillus popilliae ATCC 14706T.</title>
        <authorList>
            <person name="Iiyama K."/>
            <person name="Mori K."/>
            <person name="Mon H."/>
            <person name="Chieda Y."/>
            <person name="Lee J.M."/>
            <person name="Kusakabe T."/>
            <person name="Tashiro K."/>
            <person name="Asano S."/>
            <person name="Yasunaga-Aoki C."/>
            <person name="Shimizu S."/>
        </authorList>
    </citation>
    <scope>NUCLEOTIDE SEQUENCE [LARGE SCALE GENOMIC DNA]</scope>
    <source>
        <strain evidence="3 4">ATCC 14706</strain>
    </source>
</reference>
<gene>
    <name evidence="3" type="ORF">PPOP_1749</name>
</gene>
<dbReference type="RefSeq" id="WP_006285824.1">
    <property type="nucleotide sequence ID" value="NZ_BALG01000095.1"/>
</dbReference>
<dbReference type="Pfam" id="PF04536">
    <property type="entry name" value="TPM_phosphatase"/>
    <property type="match status" value="1"/>
</dbReference>
<proteinExistence type="predicted"/>
<feature type="domain" description="TPM" evidence="2">
    <location>
        <begin position="39"/>
        <end position="159"/>
    </location>
</feature>
<dbReference type="Gene3D" id="3.10.310.50">
    <property type="match status" value="1"/>
</dbReference>
<feature type="compositionally biased region" description="Low complexity" evidence="1">
    <location>
        <begin position="254"/>
        <end position="265"/>
    </location>
</feature>
<accession>M9LA09</accession>
<dbReference type="InterPro" id="IPR007621">
    <property type="entry name" value="TPM_dom"/>
</dbReference>
<keyword evidence="4" id="KW-1185">Reference proteome</keyword>
<evidence type="ECO:0000313" key="4">
    <source>
        <dbReference type="Proteomes" id="UP000029453"/>
    </source>
</evidence>
<name>M9LA09_PAEPP</name>
<dbReference type="OrthoDB" id="9806054at2"/>
<feature type="region of interest" description="Disordered" evidence="1">
    <location>
        <begin position="212"/>
        <end position="265"/>
    </location>
</feature>
<evidence type="ECO:0000259" key="2">
    <source>
        <dbReference type="Pfam" id="PF04536"/>
    </source>
</evidence>
<evidence type="ECO:0000256" key="1">
    <source>
        <dbReference type="SAM" id="MobiDB-lite"/>
    </source>
</evidence>
<feature type="compositionally biased region" description="Gly residues" evidence="1">
    <location>
        <begin position="244"/>
        <end position="253"/>
    </location>
</feature>
<evidence type="ECO:0000313" key="3">
    <source>
        <dbReference type="EMBL" id="GAC42392.1"/>
    </source>
</evidence>
<dbReference type="EMBL" id="BALG01000095">
    <property type="protein sequence ID" value="GAC42392.1"/>
    <property type="molecule type" value="Genomic_DNA"/>
</dbReference>
<organism evidence="3 4">
    <name type="scientific">Paenibacillus popilliae ATCC 14706</name>
    <dbReference type="NCBI Taxonomy" id="1212764"/>
    <lineage>
        <taxon>Bacteria</taxon>
        <taxon>Bacillati</taxon>
        <taxon>Bacillota</taxon>
        <taxon>Bacilli</taxon>
        <taxon>Bacillales</taxon>
        <taxon>Paenibacillaceae</taxon>
        <taxon>Paenibacillus</taxon>
    </lineage>
</organism>
<dbReference type="AlphaFoldDB" id="M9LA09"/>
<dbReference type="Proteomes" id="UP000029453">
    <property type="component" value="Unassembled WGS sequence"/>
</dbReference>